<gene>
    <name evidence="1" type="ORF">V1264_017686</name>
</gene>
<comment type="caution">
    <text evidence="1">The sequence shown here is derived from an EMBL/GenBank/DDBJ whole genome shotgun (WGS) entry which is preliminary data.</text>
</comment>
<dbReference type="PANTHER" id="PTHR21301:SF10">
    <property type="entry name" value="REVERSE TRANSCRIPTASE DOMAIN-CONTAINING PROTEIN"/>
    <property type="match status" value="1"/>
</dbReference>
<evidence type="ECO:0000313" key="2">
    <source>
        <dbReference type="Proteomes" id="UP001374579"/>
    </source>
</evidence>
<dbReference type="Proteomes" id="UP001374579">
    <property type="component" value="Unassembled WGS sequence"/>
</dbReference>
<dbReference type="PANTHER" id="PTHR21301">
    <property type="entry name" value="REVERSE TRANSCRIPTASE"/>
    <property type="match status" value="1"/>
</dbReference>
<reference evidence="1 2" key="1">
    <citation type="submission" date="2024-02" db="EMBL/GenBank/DDBJ databases">
        <title>Chromosome-scale genome assembly of the rough periwinkle Littorina saxatilis.</title>
        <authorList>
            <person name="De Jode A."/>
            <person name="Faria R."/>
            <person name="Formenti G."/>
            <person name="Sims Y."/>
            <person name="Smith T.P."/>
            <person name="Tracey A."/>
            <person name="Wood J.M.D."/>
            <person name="Zagrodzka Z.B."/>
            <person name="Johannesson K."/>
            <person name="Butlin R.K."/>
            <person name="Leder E.H."/>
        </authorList>
    </citation>
    <scope>NUCLEOTIDE SEQUENCE [LARGE SCALE GENOMIC DNA]</scope>
    <source>
        <strain evidence="1">Snail1</strain>
        <tissue evidence="1">Muscle</tissue>
    </source>
</reference>
<protein>
    <submittedName>
        <fullName evidence="1">Uncharacterized protein</fullName>
    </submittedName>
</protein>
<name>A0AAN9GFF6_9CAEN</name>
<dbReference type="AlphaFoldDB" id="A0AAN9GFF6"/>
<organism evidence="1 2">
    <name type="scientific">Littorina saxatilis</name>
    <dbReference type="NCBI Taxonomy" id="31220"/>
    <lineage>
        <taxon>Eukaryota</taxon>
        <taxon>Metazoa</taxon>
        <taxon>Spiralia</taxon>
        <taxon>Lophotrochozoa</taxon>
        <taxon>Mollusca</taxon>
        <taxon>Gastropoda</taxon>
        <taxon>Caenogastropoda</taxon>
        <taxon>Littorinimorpha</taxon>
        <taxon>Littorinoidea</taxon>
        <taxon>Littorinidae</taxon>
        <taxon>Littorina</taxon>
    </lineage>
</organism>
<dbReference type="EMBL" id="JBAMIC010000007">
    <property type="protein sequence ID" value="KAK7106427.1"/>
    <property type="molecule type" value="Genomic_DNA"/>
</dbReference>
<sequence>MDTNSHYSKALLWKLTDKLACYDTHERFLTICMNNSIVPRGMILKFGKDALPKSDFLHKTVDDAINSASLEIVGTCRDTYRCLKEKVNCELQQVMYNIQQTSGFHEFEAAYRYQQQQAAKLKKKHWKAKQKKLSRLLQPKHEQNLRQPFSVKVKRKCRRFKRTQKAIDKNTPKVISNTVINLSKVDLSEEQKHVLELGPKFVPTPRSVDQQQIVEDIKAGCRLVRLKELFYDPETQANEPPKFYKKTFFEPQKGRDKALDIYCTNLQHQAETFANNSRVRDNMDTPHRVALHQLRQMVLNREVRISTADKGGAVVVQDTDNYIKEAERQLNNSLHYSKVDKDPTVAIAKASNKIVQDIHDRGCIDDGTYRWAKTELNTVRTHCFYHLPKIHKTLENPPGRPIVSGVEGPTVKLSKLVDSRLQDLVV</sequence>
<keyword evidence="2" id="KW-1185">Reference proteome</keyword>
<evidence type="ECO:0000313" key="1">
    <source>
        <dbReference type="EMBL" id="KAK7106427.1"/>
    </source>
</evidence>
<proteinExistence type="predicted"/>
<accession>A0AAN9GFF6</accession>